<evidence type="ECO:0000313" key="2">
    <source>
        <dbReference type="Proteomes" id="UP000485058"/>
    </source>
</evidence>
<name>A0A699YNI7_HAELA</name>
<protein>
    <submittedName>
        <fullName evidence="1">Uncharacterized protein</fullName>
    </submittedName>
</protein>
<accession>A0A699YNI7</accession>
<organism evidence="1 2">
    <name type="scientific">Haematococcus lacustris</name>
    <name type="common">Green alga</name>
    <name type="synonym">Haematococcus pluvialis</name>
    <dbReference type="NCBI Taxonomy" id="44745"/>
    <lineage>
        <taxon>Eukaryota</taxon>
        <taxon>Viridiplantae</taxon>
        <taxon>Chlorophyta</taxon>
        <taxon>core chlorophytes</taxon>
        <taxon>Chlorophyceae</taxon>
        <taxon>CS clade</taxon>
        <taxon>Chlamydomonadales</taxon>
        <taxon>Haematococcaceae</taxon>
        <taxon>Haematococcus</taxon>
    </lineage>
</organism>
<dbReference type="Proteomes" id="UP000485058">
    <property type="component" value="Unassembled WGS sequence"/>
</dbReference>
<dbReference type="EMBL" id="BLLF01000155">
    <property type="protein sequence ID" value="GFH08354.1"/>
    <property type="molecule type" value="Genomic_DNA"/>
</dbReference>
<evidence type="ECO:0000313" key="1">
    <source>
        <dbReference type="EMBL" id="GFH08354.1"/>
    </source>
</evidence>
<dbReference type="AlphaFoldDB" id="A0A699YNI7"/>
<gene>
    <name evidence="1" type="ORF">HaLaN_03300</name>
</gene>
<comment type="caution">
    <text evidence="1">The sequence shown here is derived from an EMBL/GenBank/DDBJ whole genome shotgun (WGS) entry which is preliminary data.</text>
</comment>
<reference evidence="1 2" key="1">
    <citation type="submission" date="2020-02" db="EMBL/GenBank/DDBJ databases">
        <title>Draft genome sequence of Haematococcus lacustris strain NIES-144.</title>
        <authorList>
            <person name="Morimoto D."/>
            <person name="Nakagawa S."/>
            <person name="Yoshida T."/>
            <person name="Sawayama S."/>
        </authorList>
    </citation>
    <scope>NUCLEOTIDE SEQUENCE [LARGE SCALE GENOMIC DNA]</scope>
    <source>
        <strain evidence="1 2">NIES-144</strain>
    </source>
</reference>
<keyword evidence="2" id="KW-1185">Reference proteome</keyword>
<sequence length="158" mass="16697">MLTHPSCCLTLPAVAPPQMSGVHCDFPMIAYEWPQLPSTLPALSHACRPACSGMCALVTTGGNDVAAAVCEVPDDLKPRLVHYVVDPASGTHASHQVGSPTAPRPGRLWQQTHRSGVAAGSHRHLPPTHWLTVAPFPGHRHSNSSMHACKALENGCPA</sequence>
<proteinExistence type="predicted"/>